<dbReference type="RefSeq" id="WP_106587945.1">
    <property type="nucleotide sequence ID" value="NZ_PYAV01000003.1"/>
</dbReference>
<proteinExistence type="predicted"/>
<evidence type="ECO:0000256" key="1">
    <source>
        <dbReference type="SAM" id="MobiDB-lite"/>
    </source>
</evidence>
<dbReference type="OrthoDB" id="8400810at2"/>
<protein>
    <submittedName>
        <fullName evidence="2">Gluconate 2-dehydrogenase gamma chain</fullName>
    </submittedName>
</protein>
<evidence type="ECO:0000313" key="2">
    <source>
        <dbReference type="EMBL" id="PSL50631.1"/>
    </source>
</evidence>
<feature type="region of interest" description="Disordered" evidence="1">
    <location>
        <begin position="41"/>
        <end position="66"/>
    </location>
</feature>
<dbReference type="InterPro" id="IPR006311">
    <property type="entry name" value="TAT_signal"/>
</dbReference>
<dbReference type="AlphaFoldDB" id="A0A2P8HWL3"/>
<dbReference type="NCBIfam" id="TIGR01409">
    <property type="entry name" value="TAT_signal_seq"/>
    <property type="match status" value="1"/>
</dbReference>
<accession>A0A2P8HWL3</accession>
<gene>
    <name evidence="2" type="ORF">B0H94_103244</name>
</gene>
<name>A0A2P8HWL3_9BACI</name>
<dbReference type="EMBL" id="PYAV01000003">
    <property type="protein sequence ID" value="PSL50631.1"/>
    <property type="molecule type" value="Genomic_DNA"/>
</dbReference>
<dbReference type="PROSITE" id="PS51318">
    <property type="entry name" value="TAT"/>
    <property type="match status" value="1"/>
</dbReference>
<dbReference type="InterPro" id="IPR019546">
    <property type="entry name" value="TAT_signal_bac_arc"/>
</dbReference>
<dbReference type="InterPro" id="IPR027056">
    <property type="entry name" value="Gluconate_2DH_su3"/>
</dbReference>
<organism evidence="2 3">
    <name type="scientific">Salsuginibacillus halophilus</name>
    <dbReference type="NCBI Taxonomy" id="517424"/>
    <lineage>
        <taxon>Bacteria</taxon>
        <taxon>Bacillati</taxon>
        <taxon>Bacillota</taxon>
        <taxon>Bacilli</taxon>
        <taxon>Bacillales</taxon>
        <taxon>Bacillaceae</taxon>
        <taxon>Salsuginibacillus</taxon>
    </lineage>
</organism>
<comment type="caution">
    <text evidence="2">The sequence shown here is derived from an EMBL/GenBank/DDBJ whole genome shotgun (WGS) entry which is preliminary data.</text>
</comment>
<reference evidence="2 3" key="1">
    <citation type="submission" date="2018-03" db="EMBL/GenBank/DDBJ databases">
        <title>Genomic Encyclopedia of Type Strains, Phase III (KMG-III): the genomes of soil and plant-associated and newly described type strains.</title>
        <authorList>
            <person name="Whitman W."/>
        </authorList>
    </citation>
    <scope>NUCLEOTIDE SEQUENCE [LARGE SCALE GENOMIC DNA]</scope>
    <source>
        <strain evidence="2 3">CGMCC 1.07653</strain>
    </source>
</reference>
<sequence length="258" mass="28387">MADEQETGGVTRREFLKNSGLVVGGAVGGTVLGGVLGRELFPAPQQGASPEEDTSDSGNGGAETPDYTEARMFFKREEDFRVLSAAVERIFPEDDLGPGAIALGVPYYIDKQLAGGYGRNAREYMQGPFFEGAETQGYQSGLLRQEAFLQGVRKIQQESESRTDDAYFDAEEDTQDEILEAFEAGDIEMEGINATTFFGMLRQATLEGVYADPVYGGNRNMGGWRLKDYPGAQMAYIQMIEEDEFVEMDPISLHDHHT</sequence>
<evidence type="ECO:0000313" key="3">
    <source>
        <dbReference type="Proteomes" id="UP000242310"/>
    </source>
</evidence>
<dbReference type="Pfam" id="PF13618">
    <property type="entry name" value="Gluconate_2-dh3"/>
    <property type="match status" value="1"/>
</dbReference>
<keyword evidence="3" id="KW-1185">Reference proteome</keyword>
<dbReference type="Proteomes" id="UP000242310">
    <property type="component" value="Unassembled WGS sequence"/>
</dbReference>